<dbReference type="GO" id="GO:0005886">
    <property type="term" value="C:plasma membrane"/>
    <property type="evidence" value="ECO:0007669"/>
    <property type="project" value="UniProtKB-SubCell"/>
</dbReference>
<evidence type="ECO:0000256" key="1">
    <source>
        <dbReference type="ARBA" id="ARBA00004193"/>
    </source>
</evidence>
<comment type="subcellular location">
    <subcellularLocation>
        <location evidence="1">Cell membrane</location>
        <topology evidence="1">Lipid-anchor</topology>
    </subcellularLocation>
</comment>
<dbReference type="Proteomes" id="UP000466396">
    <property type="component" value="Chromosome"/>
</dbReference>
<organism evidence="8 9">
    <name type="scientific">Mycobacterium lacus</name>
    <dbReference type="NCBI Taxonomy" id="169765"/>
    <lineage>
        <taxon>Bacteria</taxon>
        <taxon>Bacillati</taxon>
        <taxon>Actinomycetota</taxon>
        <taxon>Actinomycetes</taxon>
        <taxon>Mycobacteriales</taxon>
        <taxon>Mycobacteriaceae</taxon>
        <taxon>Mycobacterium</taxon>
    </lineage>
</organism>
<keyword evidence="9" id="KW-1185">Reference proteome</keyword>
<evidence type="ECO:0000256" key="5">
    <source>
        <dbReference type="ARBA" id="ARBA00023139"/>
    </source>
</evidence>
<name>A0A7I7NRL2_9MYCO</name>
<sequence length="190" mass="20608">MNMRPKRKRSYGGRHGLLGAAVTVTALAATGCHVYEPYPPTPPGEAAKALEELRALPSFEDTKVQVQAAMDEITAAASKLIPSIVWETPHEGSTGNCQQPYEQTDGKRYFLPDEVAVRVPVSESDWAKIVEAAKEAAAKLDATDVQVIKNQPGDHDVWFSGPTGIFIKIGYRGNLVVSGYTGCRLPQDKK</sequence>
<keyword evidence="5" id="KW-0564">Palmitate</keyword>
<dbReference type="AlphaFoldDB" id="A0A7I7NRL2"/>
<keyword evidence="3 7" id="KW-0732">Signal</keyword>
<evidence type="ECO:0000256" key="3">
    <source>
        <dbReference type="ARBA" id="ARBA00022729"/>
    </source>
</evidence>
<gene>
    <name evidence="8" type="ORF">MLAC_43320</name>
</gene>
<evidence type="ECO:0000256" key="6">
    <source>
        <dbReference type="ARBA" id="ARBA00023288"/>
    </source>
</evidence>
<dbReference type="EMBL" id="AP022581">
    <property type="protein sequence ID" value="BBX99038.1"/>
    <property type="molecule type" value="Genomic_DNA"/>
</dbReference>
<feature type="signal peptide" evidence="7">
    <location>
        <begin position="1"/>
        <end position="28"/>
    </location>
</feature>
<evidence type="ECO:0000256" key="2">
    <source>
        <dbReference type="ARBA" id="ARBA00022475"/>
    </source>
</evidence>
<dbReference type="KEGG" id="mlj:MLAC_43320"/>
<protein>
    <recommendedName>
        <fullName evidence="10">Lipoprotein LppV</fullName>
    </recommendedName>
</protein>
<dbReference type="Gene3D" id="3.30.2030.20">
    <property type="match status" value="1"/>
</dbReference>
<evidence type="ECO:0000256" key="7">
    <source>
        <dbReference type="SAM" id="SignalP"/>
    </source>
</evidence>
<feature type="chain" id="PRO_5029566675" description="Lipoprotein LppV" evidence="7">
    <location>
        <begin position="29"/>
        <end position="190"/>
    </location>
</feature>
<keyword evidence="6" id="KW-0449">Lipoprotein</keyword>
<dbReference type="RefSeq" id="WP_264034951.1">
    <property type="nucleotide sequence ID" value="NZ_JACKSI010000041.1"/>
</dbReference>
<accession>A0A7I7NRL2</accession>
<dbReference type="PROSITE" id="PS51257">
    <property type="entry name" value="PROKAR_LIPOPROTEIN"/>
    <property type="match status" value="1"/>
</dbReference>
<dbReference type="InterPro" id="IPR032018">
    <property type="entry name" value="LppA/LppB/LprP"/>
</dbReference>
<evidence type="ECO:0008006" key="10">
    <source>
        <dbReference type="Google" id="ProtNLM"/>
    </source>
</evidence>
<proteinExistence type="predicted"/>
<dbReference type="Pfam" id="PF16708">
    <property type="entry name" value="LppA"/>
    <property type="match status" value="1"/>
</dbReference>
<evidence type="ECO:0000313" key="8">
    <source>
        <dbReference type="EMBL" id="BBX99038.1"/>
    </source>
</evidence>
<evidence type="ECO:0000256" key="4">
    <source>
        <dbReference type="ARBA" id="ARBA00023136"/>
    </source>
</evidence>
<reference evidence="8 9" key="1">
    <citation type="journal article" date="2019" name="Emerg. Microbes Infect.">
        <title>Comprehensive subspecies identification of 175 nontuberculous mycobacteria species based on 7547 genomic profiles.</title>
        <authorList>
            <person name="Matsumoto Y."/>
            <person name="Kinjo T."/>
            <person name="Motooka D."/>
            <person name="Nabeya D."/>
            <person name="Jung N."/>
            <person name="Uechi K."/>
            <person name="Horii T."/>
            <person name="Iida T."/>
            <person name="Fujita J."/>
            <person name="Nakamura S."/>
        </authorList>
    </citation>
    <scope>NUCLEOTIDE SEQUENCE [LARGE SCALE GENOMIC DNA]</scope>
    <source>
        <strain evidence="8 9">JCM 15657</strain>
    </source>
</reference>
<keyword evidence="2" id="KW-1003">Cell membrane</keyword>
<evidence type="ECO:0000313" key="9">
    <source>
        <dbReference type="Proteomes" id="UP000466396"/>
    </source>
</evidence>
<keyword evidence="4" id="KW-0472">Membrane</keyword>